<protein>
    <submittedName>
        <fullName evidence="1">Uncharacterized protein</fullName>
    </submittedName>
</protein>
<reference evidence="1" key="1">
    <citation type="submission" date="2014-11" db="EMBL/GenBank/DDBJ databases">
        <authorList>
            <person name="Amaro Gonzalez C."/>
        </authorList>
    </citation>
    <scope>NUCLEOTIDE SEQUENCE</scope>
</reference>
<organism evidence="1">
    <name type="scientific">Anguilla anguilla</name>
    <name type="common">European freshwater eel</name>
    <name type="synonym">Muraena anguilla</name>
    <dbReference type="NCBI Taxonomy" id="7936"/>
    <lineage>
        <taxon>Eukaryota</taxon>
        <taxon>Metazoa</taxon>
        <taxon>Chordata</taxon>
        <taxon>Craniata</taxon>
        <taxon>Vertebrata</taxon>
        <taxon>Euteleostomi</taxon>
        <taxon>Actinopterygii</taxon>
        <taxon>Neopterygii</taxon>
        <taxon>Teleostei</taxon>
        <taxon>Anguilliformes</taxon>
        <taxon>Anguillidae</taxon>
        <taxon>Anguilla</taxon>
    </lineage>
</organism>
<reference evidence="1" key="2">
    <citation type="journal article" date="2015" name="Fish Shellfish Immunol.">
        <title>Early steps in the European eel (Anguilla anguilla)-Vibrio vulnificus interaction in the gills: Role of the RtxA13 toxin.</title>
        <authorList>
            <person name="Callol A."/>
            <person name="Pajuelo D."/>
            <person name="Ebbesson L."/>
            <person name="Teles M."/>
            <person name="MacKenzie S."/>
            <person name="Amaro C."/>
        </authorList>
    </citation>
    <scope>NUCLEOTIDE SEQUENCE</scope>
</reference>
<name>A0A0E9V2L2_ANGAN</name>
<proteinExistence type="predicted"/>
<accession>A0A0E9V2L2</accession>
<dbReference type="AlphaFoldDB" id="A0A0E9V2L2"/>
<dbReference type="EMBL" id="GBXM01037079">
    <property type="protein sequence ID" value="JAH71498.1"/>
    <property type="molecule type" value="Transcribed_RNA"/>
</dbReference>
<sequence length="32" mass="3766">MQDLCSLSFPLFSLHLAQSLRWFQHEAAQSHH</sequence>
<evidence type="ECO:0000313" key="1">
    <source>
        <dbReference type="EMBL" id="JAH71498.1"/>
    </source>
</evidence>